<dbReference type="InterPro" id="IPR005195">
    <property type="entry name" value="Glyco_hydro_65_M"/>
</dbReference>
<evidence type="ECO:0000313" key="2">
    <source>
        <dbReference type="EMBL" id="ORV43053.1"/>
    </source>
</evidence>
<evidence type="ECO:0000313" key="3">
    <source>
        <dbReference type="Proteomes" id="UP000193564"/>
    </source>
</evidence>
<comment type="caution">
    <text evidence="2">The sequence shown here is derived from an EMBL/GenBank/DDBJ whole genome shotgun (WGS) entry which is preliminary data.</text>
</comment>
<protein>
    <recommendedName>
        <fullName evidence="1">Glycoside hydrolase family 65 central catalytic domain-containing protein</fullName>
    </recommendedName>
</protein>
<dbReference type="EMBL" id="LQOS01000020">
    <property type="protein sequence ID" value="ORV43053.1"/>
    <property type="molecule type" value="Genomic_DNA"/>
</dbReference>
<evidence type="ECO:0000259" key="1">
    <source>
        <dbReference type="Pfam" id="PF03632"/>
    </source>
</evidence>
<dbReference type="SUPFAM" id="SSF48208">
    <property type="entry name" value="Six-hairpin glycosidases"/>
    <property type="match status" value="1"/>
</dbReference>
<dbReference type="Pfam" id="PF03632">
    <property type="entry name" value="Glyco_hydro_65m"/>
    <property type="match status" value="1"/>
</dbReference>
<dbReference type="AlphaFoldDB" id="A0A1X1TEU1"/>
<accession>A0A1X1TEU1</accession>
<proteinExistence type="predicted"/>
<dbReference type="Proteomes" id="UP000193564">
    <property type="component" value="Unassembled WGS sequence"/>
</dbReference>
<feature type="domain" description="Glycoside hydrolase family 65 central catalytic" evidence="1">
    <location>
        <begin position="11"/>
        <end position="68"/>
    </location>
</feature>
<gene>
    <name evidence="2" type="ORF">AWC01_07725</name>
</gene>
<keyword evidence="3" id="KW-1185">Reference proteome</keyword>
<dbReference type="GO" id="GO:0003824">
    <property type="term" value="F:catalytic activity"/>
    <property type="evidence" value="ECO:0007669"/>
    <property type="project" value="InterPro"/>
</dbReference>
<dbReference type="STRING" id="126673.AWC01_07725"/>
<dbReference type="Gene3D" id="1.50.10.10">
    <property type="match status" value="1"/>
</dbReference>
<dbReference type="InterPro" id="IPR008928">
    <property type="entry name" value="6-hairpin_glycosidase_sf"/>
</dbReference>
<organism evidence="2 3">
    <name type="scientific">Mycolicibacterium doricum</name>
    <dbReference type="NCBI Taxonomy" id="126673"/>
    <lineage>
        <taxon>Bacteria</taxon>
        <taxon>Bacillati</taxon>
        <taxon>Actinomycetota</taxon>
        <taxon>Actinomycetes</taxon>
        <taxon>Mycobacteriales</taxon>
        <taxon>Mycobacteriaceae</taxon>
        <taxon>Mycolicibacterium</taxon>
    </lineage>
</organism>
<reference evidence="2 3" key="1">
    <citation type="submission" date="2016-01" db="EMBL/GenBank/DDBJ databases">
        <title>The new phylogeny of the genus Mycobacterium.</title>
        <authorList>
            <person name="Tarcisio F."/>
            <person name="Conor M."/>
            <person name="Antonella G."/>
            <person name="Elisabetta G."/>
            <person name="Giulia F.S."/>
            <person name="Sara T."/>
            <person name="Anna F."/>
            <person name="Clotilde B."/>
            <person name="Roberto B."/>
            <person name="Veronica D.S."/>
            <person name="Fabio R."/>
            <person name="Monica P."/>
            <person name="Olivier J."/>
            <person name="Enrico T."/>
            <person name="Nicola S."/>
        </authorList>
    </citation>
    <scope>NUCLEOTIDE SEQUENCE [LARGE SCALE GENOMIC DNA]</scope>
    <source>
        <strain evidence="2 3">DSM 44339</strain>
    </source>
</reference>
<name>A0A1X1TEU1_9MYCO</name>
<dbReference type="InterPro" id="IPR012341">
    <property type="entry name" value="6hp_glycosidase-like_sf"/>
</dbReference>
<dbReference type="GO" id="GO:0005975">
    <property type="term" value="P:carbohydrate metabolic process"/>
    <property type="evidence" value="ECO:0007669"/>
    <property type="project" value="InterPro"/>
</dbReference>
<sequence>MAVWVILRAVEELQRWDHVSRRMFVPFHDGLINQFEGYEQLAELDWESYRTRYGNIQRLDRILQAEGDDGGLLHGPQLARLDAQCRRAFLGARSRQPRPGDGVLP</sequence>